<gene>
    <name evidence="2" type="ORF">AADA34_05255</name>
</gene>
<sequence>MEGERFFDNFLQLLPDCQYLKRIEFGEFSFVEFDFIVFTCEALYIFEIKHYRGPYLLEEGSLVHQYNKKIIHKNPFNQLNRAQLLLQSTLQEIGVDIPVISALVFTHPEFTLLNPLALKKQGTVLLRSELNQLKQKLKAGCFKRNSHIMNKLLRKSSPCKNKYIKVERLPFDTMKSGLRCPKCQKLTFAPPLARKRLWQCPHCKHELKQVDLIHHNLIELFICKGEPFSLSEAMKWCNCEKGNNNQHKMLYRILMTTFKHVGITKDRRYYLEMELW</sequence>
<dbReference type="RefSeq" id="WP_341611688.1">
    <property type="nucleotide sequence ID" value="NZ_JBBWSC010000004.1"/>
</dbReference>
<feature type="domain" description="NERD" evidence="1">
    <location>
        <begin position="2"/>
        <end position="106"/>
    </location>
</feature>
<protein>
    <submittedName>
        <fullName evidence="2">Nuclease-related domain-containing protein</fullName>
    </submittedName>
</protein>
<dbReference type="InterPro" id="IPR011528">
    <property type="entry name" value="NERD"/>
</dbReference>
<organism evidence="2 3">
    <name type="scientific">Staphylococcus debuckii</name>
    <dbReference type="NCBI Taxonomy" id="2044912"/>
    <lineage>
        <taxon>Bacteria</taxon>
        <taxon>Bacillati</taxon>
        <taxon>Bacillota</taxon>
        <taxon>Bacilli</taxon>
        <taxon>Bacillales</taxon>
        <taxon>Staphylococcaceae</taxon>
        <taxon>Staphylococcus</taxon>
    </lineage>
</organism>
<comment type="caution">
    <text evidence="2">The sequence shown here is derived from an EMBL/GenBank/DDBJ whole genome shotgun (WGS) entry which is preliminary data.</text>
</comment>
<dbReference type="Proteomes" id="UP001380601">
    <property type="component" value="Unassembled WGS sequence"/>
</dbReference>
<keyword evidence="3" id="KW-1185">Reference proteome</keyword>
<evidence type="ECO:0000313" key="2">
    <source>
        <dbReference type="EMBL" id="MEL0538142.1"/>
    </source>
</evidence>
<reference evidence="2 3" key="1">
    <citation type="submission" date="2024-04" db="EMBL/GenBank/DDBJ databases">
        <title>Staphylococcus debuckii a clinical isolate.</title>
        <authorList>
            <person name="Magnan C."/>
            <person name="Plumet L."/>
            <person name="Morsli M."/>
            <person name="Molle V."/>
            <person name="Lavigne J.-P."/>
        </authorList>
    </citation>
    <scope>NUCLEOTIDE SEQUENCE [LARGE SCALE GENOMIC DNA]</scope>
    <source>
        <strain evidence="2 3">NSD001</strain>
    </source>
</reference>
<proteinExistence type="predicted"/>
<dbReference type="Pfam" id="PF08378">
    <property type="entry name" value="NERD"/>
    <property type="match status" value="1"/>
</dbReference>
<accession>A0ABU9EXC2</accession>
<evidence type="ECO:0000313" key="3">
    <source>
        <dbReference type="Proteomes" id="UP001380601"/>
    </source>
</evidence>
<name>A0ABU9EXC2_9STAP</name>
<dbReference type="EMBL" id="JBBWSC010000004">
    <property type="protein sequence ID" value="MEL0538142.1"/>
    <property type="molecule type" value="Genomic_DNA"/>
</dbReference>
<evidence type="ECO:0000259" key="1">
    <source>
        <dbReference type="Pfam" id="PF08378"/>
    </source>
</evidence>